<dbReference type="SUPFAM" id="SSF50978">
    <property type="entry name" value="WD40 repeat-like"/>
    <property type="match status" value="1"/>
</dbReference>
<dbReference type="Pfam" id="PF12657">
    <property type="entry name" value="TFIIIC_delta"/>
    <property type="match status" value="1"/>
</dbReference>
<dbReference type="InterPro" id="IPR024761">
    <property type="entry name" value="TFIIIC_delta_N"/>
</dbReference>
<dbReference type="STRING" id="66420.A0A194Q0N6"/>
<dbReference type="InterPro" id="IPR036322">
    <property type="entry name" value="WD40_repeat_dom_sf"/>
</dbReference>
<dbReference type="EMBL" id="KQ459582">
    <property type="protein sequence ID" value="KPI98868.1"/>
    <property type="molecule type" value="Genomic_DNA"/>
</dbReference>
<evidence type="ECO:0000259" key="1">
    <source>
        <dbReference type="Pfam" id="PF12657"/>
    </source>
</evidence>
<name>A0A194Q0N6_PAPXU</name>
<dbReference type="AlphaFoldDB" id="A0A194Q0N6"/>
<sequence length="496" mass="57432">MWNEITKLHININKIEDTKMVCNNTAIAFRTDRGLHILDIPYNLQRYDKKLDYVETIITASKYSPVSVLFENNVTKNGVRNSELIQMVMDPTLWPHNNQLLNEMTCIIAFEWSPPGFINGMESVMAVLTNVGCVEVFGPSRLEWISVLNISSLIKDNLKRLSLAKVNVTPKNSKELQEIAHALATVAICWPDKKNIDGSCYFVTAQKNGLILFWLINCWNSKLNAEIIGDIDEDPIEIMNIKWVPISDKKFLLIKSNILGKVYIYVCNIENNSIKALDKQEIWTYSDRMIVNNLNYVFENDNLILLYSKNRHFIVQIFDKKLNLITQDVKNLTDYKVTDIKKLKNEFYLSTINNKLFKIDIDCINSKFNVKTTLVEIKESYPSSELHAIGFSPNGVLCTFALIERKVLWRKEPLKIDLILLKKTTDNSEMIELYNNETKKLTNCWDYIEALIYTTLKTGMLPEFDYAKLLSEGYQNKNDILTYLEICETSELRSKY</sequence>
<gene>
    <name evidence="2" type="ORF">RR46_10186</name>
</gene>
<organism evidence="2 3">
    <name type="scientific">Papilio xuthus</name>
    <name type="common">Asian swallowtail butterfly</name>
    <dbReference type="NCBI Taxonomy" id="66420"/>
    <lineage>
        <taxon>Eukaryota</taxon>
        <taxon>Metazoa</taxon>
        <taxon>Ecdysozoa</taxon>
        <taxon>Arthropoda</taxon>
        <taxon>Hexapoda</taxon>
        <taxon>Insecta</taxon>
        <taxon>Pterygota</taxon>
        <taxon>Neoptera</taxon>
        <taxon>Endopterygota</taxon>
        <taxon>Lepidoptera</taxon>
        <taxon>Glossata</taxon>
        <taxon>Ditrysia</taxon>
        <taxon>Papilionoidea</taxon>
        <taxon>Papilionidae</taxon>
        <taxon>Papilioninae</taxon>
        <taxon>Papilio</taxon>
    </lineage>
</organism>
<accession>A0A194Q0N6</accession>
<dbReference type="Proteomes" id="UP000053268">
    <property type="component" value="Unassembled WGS sequence"/>
</dbReference>
<feature type="domain" description="Transcription factor IIIC 90kDa subunit N-terminal" evidence="1">
    <location>
        <begin position="25"/>
        <end position="262"/>
    </location>
</feature>
<evidence type="ECO:0000313" key="3">
    <source>
        <dbReference type="Proteomes" id="UP000053268"/>
    </source>
</evidence>
<evidence type="ECO:0000313" key="2">
    <source>
        <dbReference type="EMBL" id="KPI98868.1"/>
    </source>
</evidence>
<proteinExistence type="predicted"/>
<protein>
    <recommendedName>
        <fullName evidence="1">Transcription factor IIIC 90kDa subunit N-terminal domain-containing protein</fullName>
    </recommendedName>
</protein>
<reference evidence="2 3" key="1">
    <citation type="journal article" date="2015" name="Nat. Commun.">
        <title>Outbred genome sequencing and CRISPR/Cas9 gene editing in butterflies.</title>
        <authorList>
            <person name="Li X."/>
            <person name="Fan D."/>
            <person name="Zhang W."/>
            <person name="Liu G."/>
            <person name="Zhang L."/>
            <person name="Zhao L."/>
            <person name="Fang X."/>
            <person name="Chen L."/>
            <person name="Dong Y."/>
            <person name="Chen Y."/>
            <person name="Ding Y."/>
            <person name="Zhao R."/>
            <person name="Feng M."/>
            <person name="Zhu Y."/>
            <person name="Feng Y."/>
            <person name="Jiang X."/>
            <person name="Zhu D."/>
            <person name="Xiang H."/>
            <person name="Feng X."/>
            <person name="Li S."/>
            <person name="Wang J."/>
            <person name="Zhang G."/>
            <person name="Kronforst M.R."/>
            <person name="Wang W."/>
        </authorList>
    </citation>
    <scope>NUCLEOTIDE SEQUENCE [LARGE SCALE GENOMIC DNA]</scope>
    <source>
        <strain evidence="2">Ya'a_city_454_Px</strain>
        <tissue evidence="2">Whole body</tissue>
    </source>
</reference>
<keyword evidence="3" id="KW-1185">Reference proteome</keyword>